<dbReference type="Gene3D" id="3.40.50.300">
    <property type="entry name" value="P-loop containing nucleotide triphosphate hydrolases"/>
    <property type="match status" value="1"/>
</dbReference>
<dbReference type="Proteomes" id="UP001465976">
    <property type="component" value="Unassembled WGS sequence"/>
</dbReference>
<keyword evidence="1" id="KW-0677">Repeat</keyword>
<accession>A0ABR3F4G0</accession>
<proteinExistence type="predicted"/>
<dbReference type="Pfam" id="PF24883">
    <property type="entry name" value="NPHP3_N"/>
    <property type="match status" value="1"/>
</dbReference>
<evidence type="ECO:0000313" key="4">
    <source>
        <dbReference type="EMBL" id="KAL0570102.1"/>
    </source>
</evidence>
<evidence type="ECO:0000313" key="5">
    <source>
        <dbReference type="Proteomes" id="UP001465976"/>
    </source>
</evidence>
<evidence type="ECO:0000256" key="2">
    <source>
        <dbReference type="SAM" id="MobiDB-lite"/>
    </source>
</evidence>
<sequence length="505" mass="57076">MSVQNTNTGLGTQNNHNAPGQNINYGGDQIVMVNVGPHKSLWDAISGVGASHRAEQQYSRGECLEGTRIEVLRVIHEWRTSNSDVPPILWLSGPVGVGKTAIAMTVAKSCEEDGLIESFFFFRSDSMRNNPSALMLTIAHGLGMRIPRLEPLISGRITTDPKILEATLEMQFQELILKPSLAQEDPGISPITPSNPNLVIIDGLDECGGSADQLRILAIIGKSYQHTPRFPLRFLICSRSESWIRQTFKAVPLRDITRSIVLDKMFDPGNDIERYLIHELEGIRNSPEYEHVEFPTPWPSQEDYDCLVKRSDGQFVYVVTAVKFVKIPHCHPVKQLHSIIDNALVNRPPKSPYPELDNLYHVVLEATPDHDIILTILAILLLSPHKKMDAEERTRSPEWLELLLGLSSGEIFLTLRAMHSVLEIQGPKDPIRVYHTSFTDYLFDPTRSGKFYVVDQQYVLAWRWGPALPRGTQSVKVYNDDLAWRYILAERWLLALSREGIGEYR</sequence>
<name>A0ABR3F4G0_9AGAR</name>
<evidence type="ECO:0000256" key="1">
    <source>
        <dbReference type="ARBA" id="ARBA00022737"/>
    </source>
</evidence>
<dbReference type="EMBL" id="JBAHYK010000994">
    <property type="protein sequence ID" value="KAL0570102.1"/>
    <property type="molecule type" value="Genomic_DNA"/>
</dbReference>
<dbReference type="InterPro" id="IPR056884">
    <property type="entry name" value="NPHP3-like_N"/>
</dbReference>
<reference evidence="4 5" key="1">
    <citation type="submission" date="2024-02" db="EMBL/GenBank/DDBJ databases">
        <title>A draft genome for the cacao thread blight pathogen Marasmius crinis-equi.</title>
        <authorList>
            <person name="Cohen S.P."/>
            <person name="Baruah I.K."/>
            <person name="Amoako-Attah I."/>
            <person name="Bukari Y."/>
            <person name="Meinhardt L.W."/>
            <person name="Bailey B.A."/>
        </authorList>
    </citation>
    <scope>NUCLEOTIDE SEQUENCE [LARGE SCALE GENOMIC DNA]</scope>
    <source>
        <strain evidence="4 5">GH-76</strain>
    </source>
</reference>
<dbReference type="SUPFAM" id="SSF52540">
    <property type="entry name" value="P-loop containing nucleoside triphosphate hydrolases"/>
    <property type="match status" value="1"/>
</dbReference>
<comment type="caution">
    <text evidence="4">The sequence shown here is derived from an EMBL/GenBank/DDBJ whole genome shotgun (WGS) entry which is preliminary data.</text>
</comment>
<gene>
    <name evidence="4" type="ORF">V5O48_011862</name>
</gene>
<feature type="compositionally biased region" description="Low complexity" evidence="2">
    <location>
        <begin position="1"/>
        <end position="17"/>
    </location>
</feature>
<feature type="region of interest" description="Disordered" evidence="2">
    <location>
        <begin position="1"/>
        <end position="23"/>
    </location>
</feature>
<protein>
    <recommendedName>
        <fullName evidence="3">Nephrocystin 3-like N-terminal domain-containing protein</fullName>
    </recommendedName>
</protein>
<dbReference type="InterPro" id="IPR027417">
    <property type="entry name" value="P-loop_NTPase"/>
</dbReference>
<evidence type="ECO:0000259" key="3">
    <source>
        <dbReference type="Pfam" id="PF24883"/>
    </source>
</evidence>
<organism evidence="4 5">
    <name type="scientific">Marasmius crinis-equi</name>
    <dbReference type="NCBI Taxonomy" id="585013"/>
    <lineage>
        <taxon>Eukaryota</taxon>
        <taxon>Fungi</taxon>
        <taxon>Dikarya</taxon>
        <taxon>Basidiomycota</taxon>
        <taxon>Agaricomycotina</taxon>
        <taxon>Agaricomycetes</taxon>
        <taxon>Agaricomycetidae</taxon>
        <taxon>Agaricales</taxon>
        <taxon>Marasmiineae</taxon>
        <taxon>Marasmiaceae</taxon>
        <taxon>Marasmius</taxon>
    </lineage>
</organism>
<keyword evidence="5" id="KW-1185">Reference proteome</keyword>
<feature type="domain" description="Nephrocystin 3-like N-terminal" evidence="3">
    <location>
        <begin position="75"/>
        <end position="239"/>
    </location>
</feature>
<dbReference type="PANTHER" id="PTHR10039">
    <property type="entry name" value="AMELOGENIN"/>
    <property type="match status" value="1"/>
</dbReference>
<dbReference type="PANTHER" id="PTHR10039:SF17">
    <property type="entry name" value="FUNGAL STAND N-TERMINAL GOODBYE DOMAIN-CONTAINING PROTEIN-RELATED"/>
    <property type="match status" value="1"/>
</dbReference>